<comment type="caution">
    <text evidence="1">The sequence shown here is derived from an EMBL/GenBank/DDBJ whole genome shotgun (WGS) entry which is preliminary data.</text>
</comment>
<sequence>GGADQQVNTRLPAAINCDQVGGQHMDLSNKGCWTVGWVAYEVKCPHIQQDLVVVLTWATSQVLLR</sequence>
<dbReference type="AlphaFoldDB" id="A0A392U7S6"/>
<dbReference type="EMBL" id="LXQA010758316">
    <property type="protein sequence ID" value="MCI69533.1"/>
    <property type="molecule type" value="Genomic_DNA"/>
</dbReference>
<feature type="non-terminal residue" evidence="1">
    <location>
        <position position="1"/>
    </location>
</feature>
<proteinExistence type="predicted"/>
<reference evidence="1 2" key="1">
    <citation type="journal article" date="2018" name="Front. Plant Sci.">
        <title>Red Clover (Trifolium pratense) and Zigzag Clover (T. medium) - A Picture of Genomic Similarities and Differences.</title>
        <authorList>
            <person name="Dluhosova J."/>
            <person name="Istvanek J."/>
            <person name="Nedelnik J."/>
            <person name="Repkova J."/>
        </authorList>
    </citation>
    <scope>NUCLEOTIDE SEQUENCE [LARGE SCALE GENOMIC DNA]</scope>
    <source>
        <strain evidence="2">cv. 10/8</strain>
        <tissue evidence="1">Leaf</tissue>
    </source>
</reference>
<dbReference type="Proteomes" id="UP000265520">
    <property type="component" value="Unassembled WGS sequence"/>
</dbReference>
<evidence type="ECO:0000313" key="1">
    <source>
        <dbReference type="EMBL" id="MCI69533.1"/>
    </source>
</evidence>
<evidence type="ECO:0000313" key="2">
    <source>
        <dbReference type="Proteomes" id="UP000265520"/>
    </source>
</evidence>
<accession>A0A392U7S6</accession>
<keyword evidence="2" id="KW-1185">Reference proteome</keyword>
<organism evidence="1 2">
    <name type="scientific">Trifolium medium</name>
    <dbReference type="NCBI Taxonomy" id="97028"/>
    <lineage>
        <taxon>Eukaryota</taxon>
        <taxon>Viridiplantae</taxon>
        <taxon>Streptophyta</taxon>
        <taxon>Embryophyta</taxon>
        <taxon>Tracheophyta</taxon>
        <taxon>Spermatophyta</taxon>
        <taxon>Magnoliopsida</taxon>
        <taxon>eudicotyledons</taxon>
        <taxon>Gunneridae</taxon>
        <taxon>Pentapetalae</taxon>
        <taxon>rosids</taxon>
        <taxon>fabids</taxon>
        <taxon>Fabales</taxon>
        <taxon>Fabaceae</taxon>
        <taxon>Papilionoideae</taxon>
        <taxon>50 kb inversion clade</taxon>
        <taxon>NPAAA clade</taxon>
        <taxon>Hologalegina</taxon>
        <taxon>IRL clade</taxon>
        <taxon>Trifolieae</taxon>
        <taxon>Trifolium</taxon>
    </lineage>
</organism>
<name>A0A392U7S6_9FABA</name>
<protein>
    <submittedName>
        <fullName evidence="1">Uncharacterized protein</fullName>
    </submittedName>
</protein>